<evidence type="ECO:0000256" key="6">
    <source>
        <dbReference type="ARBA" id="ARBA00022592"/>
    </source>
</evidence>
<dbReference type="InterPro" id="IPR000515">
    <property type="entry name" value="MetI-like"/>
</dbReference>
<dbReference type="InterPro" id="IPR005672">
    <property type="entry name" value="Phosphate_PstA"/>
</dbReference>
<dbReference type="GO" id="GO:0005886">
    <property type="term" value="C:plasma membrane"/>
    <property type="evidence" value="ECO:0007669"/>
    <property type="project" value="UniProtKB-SubCell"/>
</dbReference>
<keyword evidence="9 10" id="KW-0472">Membrane</keyword>
<dbReference type="PANTHER" id="PTHR42922:SF1">
    <property type="entry name" value="PHOSPHATE TRANSPORT SYSTEM PERMEASE PROTEIN PSTA"/>
    <property type="match status" value="1"/>
</dbReference>
<organism evidence="12 13">
    <name type="scientific">Naumannella halotolerans</name>
    <dbReference type="NCBI Taxonomy" id="993414"/>
    <lineage>
        <taxon>Bacteria</taxon>
        <taxon>Bacillati</taxon>
        <taxon>Actinomycetota</taxon>
        <taxon>Actinomycetes</taxon>
        <taxon>Propionibacteriales</taxon>
        <taxon>Propionibacteriaceae</taxon>
        <taxon>Naumannella</taxon>
    </lineage>
</organism>
<reference evidence="12 13" key="1">
    <citation type="submission" date="2019-03" db="EMBL/GenBank/DDBJ databases">
        <title>Genomic Encyclopedia of Archaeal and Bacterial Type Strains, Phase II (KMG-II): from individual species to whole genera.</title>
        <authorList>
            <person name="Goeker M."/>
        </authorList>
    </citation>
    <scope>NUCLEOTIDE SEQUENCE [LARGE SCALE GENOMIC DNA]</scope>
    <source>
        <strain evidence="12 13">DSM 24323</strain>
    </source>
</reference>
<dbReference type="InterPro" id="IPR051408">
    <property type="entry name" value="Phosphate_transprt_permease"/>
</dbReference>
<comment type="similarity">
    <text evidence="3 10">Belongs to the binding-protein-dependent transport system permease family. CysTW subfamily.</text>
</comment>
<comment type="function">
    <text evidence="1">Part of the binding-protein-dependent transport system for phosphate; probably responsible for the translocation of the substrate across the membrane.</text>
</comment>
<evidence type="ECO:0000256" key="7">
    <source>
        <dbReference type="ARBA" id="ARBA00022692"/>
    </source>
</evidence>
<evidence type="ECO:0000256" key="2">
    <source>
        <dbReference type="ARBA" id="ARBA00004651"/>
    </source>
</evidence>
<feature type="transmembrane region" description="Helical" evidence="10">
    <location>
        <begin position="203"/>
        <end position="220"/>
    </location>
</feature>
<keyword evidence="6" id="KW-0592">Phosphate transport</keyword>
<dbReference type="SUPFAM" id="SSF161098">
    <property type="entry name" value="MetI-like"/>
    <property type="match status" value="1"/>
</dbReference>
<comment type="subcellular location">
    <subcellularLocation>
        <location evidence="2 10">Cell membrane</location>
        <topology evidence="2 10">Multi-pass membrane protein</topology>
    </subcellularLocation>
</comment>
<dbReference type="GO" id="GO:0035435">
    <property type="term" value="P:phosphate ion transmembrane transport"/>
    <property type="evidence" value="ECO:0007669"/>
    <property type="project" value="InterPro"/>
</dbReference>
<dbReference type="Proteomes" id="UP000295371">
    <property type="component" value="Unassembled WGS sequence"/>
</dbReference>
<feature type="transmembrane region" description="Helical" evidence="10">
    <location>
        <begin position="51"/>
        <end position="69"/>
    </location>
</feature>
<feature type="domain" description="ABC transmembrane type-1" evidence="11">
    <location>
        <begin position="133"/>
        <end position="341"/>
    </location>
</feature>
<dbReference type="Pfam" id="PF00528">
    <property type="entry name" value="BPD_transp_1"/>
    <property type="match status" value="1"/>
</dbReference>
<keyword evidence="4" id="KW-0813">Transport</keyword>
<feature type="transmembrane region" description="Helical" evidence="10">
    <location>
        <begin position="323"/>
        <end position="345"/>
    </location>
</feature>
<feature type="transmembrane region" description="Helical" evidence="10">
    <location>
        <begin position="137"/>
        <end position="159"/>
    </location>
</feature>
<proteinExistence type="inferred from homology"/>
<keyword evidence="8 10" id="KW-1133">Transmembrane helix</keyword>
<dbReference type="InterPro" id="IPR035906">
    <property type="entry name" value="MetI-like_sf"/>
</dbReference>
<dbReference type="GO" id="GO:0005315">
    <property type="term" value="F:phosphate transmembrane transporter activity"/>
    <property type="evidence" value="ECO:0007669"/>
    <property type="project" value="InterPro"/>
</dbReference>
<dbReference type="AlphaFoldDB" id="A0A4R7IZ76"/>
<dbReference type="OrthoDB" id="9775069at2"/>
<dbReference type="CDD" id="cd06261">
    <property type="entry name" value="TM_PBP2"/>
    <property type="match status" value="1"/>
</dbReference>
<keyword evidence="5 10" id="KW-1003">Cell membrane</keyword>
<evidence type="ECO:0000256" key="5">
    <source>
        <dbReference type="ARBA" id="ARBA00022475"/>
    </source>
</evidence>
<dbReference type="EMBL" id="SOAW01000003">
    <property type="protein sequence ID" value="TDT30005.1"/>
    <property type="molecule type" value="Genomic_DNA"/>
</dbReference>
<evidence type="ECO:0000313" key="12">
    <source>
        <dbReference type="EMBL" id="TDT30005.1"/>
    </source>
</evidence>
<evidence type="ECO:0000313" key="13">
    <source>
        <dbReference type="Proteomes" id="UP000295371"/>
    </source>
</evidence>
<evidence type="ECO:0000256" key="3">
    <source>
        <dbReference type="ARBA" id="ARBA00007069"/>
    </source>
</evidence>
<evidence type="ECO:0000259" key="11">
    <source>
        <dbReference type="PROSITE" id="PS50928"/>
    </source>
</evidence>
<accession>A0A4R7IZ76</accession>
<dbReference type="RefSeq" id="WP_133755914.1">
    <property type="nucleotide sequence ID" value="NZ_SOAW01000003.1"/>
</dbReference>
<dbReference type="Gene3D" id="1.10.3720.10">
    <property type="entry name" value="MetI-like"/>
    <property type="match status" value="1"/>
</dbReference>
<name>A0A4R7IZ76_9ACTN</name>
<evidence type="ECO:0000256" key="9">
    <source>
        <dbReference type="ARBA" id="ARBA00023136"/>
    </source>
</evidence>
<dbReference type="PANTHER" id="PTHR42922">
    <property type="entry name" value="PHOSPHATE TRANSPORT SYSTEM PERMEASE PROTEIN PSTA"/>
    <property type="match status" value="1"/>
</dbReference>
<protein>
    <recommendedName>
        <fullName evidence="10">Phosphate transport system permease protein PstA</fullName>
    </recommendedName>
</protein>
<sequence>MAVTTAPELRSTSLTGNQLRWPVVAGIAVAALAASLLIGTVTGGIGIAKTVLVGWLLFGIGTLIASTAIEGSRKAKDRLATLLVSSAFALALVPLISLVISTLANGLPRFDLQFFTYSMRSVIGAGGGAVHAITGTLWVTGIATVISVPIGLLTAIYLVEYGRGRLARAITFFVDVMTGIPSIVAGLFAYSLFVIFLDPGTKTAIAGSVALSVLMIPVVVRSTEELLRLVPNELREASYALGVPKWRTILKVVLPTSLAGLVTGVMLAVARVIGETAPLLVAAGFTASLNNNPVDGPMMTLPVFVYRSYVDQGADAQAYLERAWTGALTLILIVMLLNLAGRLIAAKFAPKVR</sequence>
<keyword evidence="7 10" id="KW-0812">Transmembrane</keyword>
<feature type="transmembrane region" description="Helical" evidence="10">
    <location>
        <begin position="81"/>
        <end position="104"/>
    </location>
</feature>
<feature type="transmembrane region" description="Helical" evidence="10">
    <location>
        <begin position="252"/>
        <end position="273"/>
    </location>
</feature>
<gene>
    <name evidence="12" type="ORF">CLV29_3028</name>
</gene>
<evidence type="ECO:0000256" key="8">
    <source>
        <dbReference type="ARBA" id="ARBA00022989"/>
    </source>
</evidence>
<keyword evidence="13" id="KW-1185">Reference proteome</keyword>
<dbReference type="PROSITE" id="PS50928">
    <property type="entry name" value="ABC_TM1"/>
    <property type="match status" value="1"/>
</dbReference>
<evidence type="ECO:0000256" key="4">
    <source>
        <dbReference type="ARBA" id="ARBA00022448"/>
    </source>
</evidence>
<comment type="caution">
    <text evidence="12">The sequence shown here is derived from an EMBL/GenBank/DDBJ whole genome shotgun (WGS) entry which is preliminary data.</text>
</comment>
<evidence type="ECO:0000256" key="1">
    <source>
        <dbReference type="ARBA" id="ARBA00003510"/>
    </source>
</evidence>
<feature type="transmembrane region" description="Helical" evidence="10">
    <location>
        <begin position="171"/>
        <end position="197"/>
    </location>
</feature>
<dbReference type="NCBIfam" id="TIGR00974">
    <property type="entry name" value="3a0107s02c"/>
    <property type="match status" value="1"/>
</dbReference>
<evidence type="ECO:0000256" key="10">
    <source>
        <dbReference type="RuleBase" id="RU363043"/>
    </source>
</evidence>
<feature type="transmembrane region" description="Helical" evidence="10">
    <location>
        <begin position="21"/>
        <end position="45"/>
    </location>
</feature>